<dbReference type="Gene3D" id="3.80.10.10">
    <property type="entry name" value="Ribonuclease Inhibitor"/>
    <property type="match status" value="1"/>
</dbReference>
<dbReference type="CDD" id="cd22160">
    <property type="entry name" value="F-box_AtFBL13-like"/>
    <property type="match status" value="1"/>
</dbReference>
<dbReference type="InterPro" id="IPR053781">
    <property type="entry name" value="F-box_AtFBL13-like"/>
</dbReference>
<sequence>MSPSGISPAGHSTDAVQNTGHTPSSALFRYCDLTGQISQLSDDTLASILSRLPLEEAIRTSILSSRWRHLWKRSTSLNFDSKKTFQRISIEEFKVSFGLDKRFKFDIDGWIKFALSRKVQRLELNLLSGRKPYTFSLELFAGIEEICLSSRFGIMCNGMLADVKSLKEVSLNNLHVGGEVVEVLLLNCPYLERLSICGSSSLINLKVGGPVCALKYLVVMGCPCIKSIQISASNLVSFNYVGVKTNLFLENVPSLVDDVRIGDGMVTSYFGGSMNDSFSLLSCCLKTLTLKPGIVGFVHPEWLPKLYALELLIVEITASRDTSFLNYATFIEVAPHLQKFAFQAAWELNLSVSKRKVRRCIRHFHHRCLKEVRLGGYYGRKSDVEVAIHFLENAVALEKMIINPRDESPFLPDYAFLRQRAARSRAKQQLDGIVPAGVKLVIL</sequence>
<dbReference type="SUPFAM" id="SSF52047">
    <property type="entry name" value="RNI-like"/>
    <property type="match status" value="1"/>
</dbReference>
<dbReference type="InterPro" id="IPR053772">
    <property type="entry name" value="At1g61320/At1g61330-like"/>
</dbReference>
<evidence type="ECO:0000259" key="1">
    <source>
        <dbReference type="Pfam" id="PF00646"/>
    </source>
</evidence>
<evidence type="ECO:0000259" key="2">
    <source>
        <dbReference type="Pfam" id="PF23622"/>
    </source>
</evidence>
<dbReference type="Pfam" id="PF00646">
    <property type="entry name" value="F-box"/>
    <property type="match status" value="1"/>
</dbReference>
<dbReference type="EMBL" id="JACTNZ010000002">
    <property type="protein sequence ID" value="KAG5562605.1"/>
    <property type="molecule type" value="Genomic_DNA"/>
</dbReference>
<gene>
    <name evidence="3" type="ORF">RHGRI_005362</name>
</gene>
<protein>
    <recommendedName>
        <fullName evidence="5">F-box domain-containing protein</fullName>
    </recommendedName>
</protein>
<dbReference type="PANTHER" id="PTHR34145">
    <property type="entry name" value="OS02G0105600 PROTEIN"/>
    <property type="match status" value="1"/>
</dbReference>
<dbReference type="InterPro" id="IPR032675">
    <property type="entry name" value="LRR_dom_sf"/>
</dbReference>
<evidence type="ECO:0008006" key="5">
    <source>
        <dbReference type="Google" id="ProtNLM"/>
    </source>
</evidence>
<dbReference type="InterPro" id="IPR055357">
    <property type="entry name" value="LRR_At1g61320_AtMIF1"/>
</dbReference>
<name>A0AAV6LD07_9ERIC</name>
<reference evidence="3" key="1">
    <citation type="submission" date="2020-08" db="EMBL/GenBank/DDBJ databases">
        <title>Plant Genome Project.</title>
        <authorList>
            <person name="Zhang R.-G."/>
        </authorList>
    </citation>
    <scope>NUCLEOTIDE SEQUENCE</scope>
    <source>
        <strain evidence="3">WSP0</strain>
        <tissue evidence="3">Leaf</tissue>
    </source>
</reference>
<dbReference type="InterPro" id="IPR001810">
    <property type="entry name" value="F-box_dom"/>
</dbReference>
<organism evidence="3 4">
    <name type="scientific">Rhododendron griersonianum</name>
    <dbReference type="NCBI Taxonomy" id="479676"/>
    <lineage>
        <taxon>Eukaryota</taxon>
        <taxon>Viridiplantae</taxon>
        <taxon>Streptophyta</taxon>
        <taxon>Embryophyta</taxon>
        <taxon>Tracheophyta</taxon>
        <taxon>Spermatophyta</taxon>
        <taxon>Magnoliopsida</taxon>
        <taxon>eudicotyledons</taxon>
        <taxon>Gunneridae</taxon>
        <taxon>Pentapetalae</taxon>
        <taxon>asterids</taxon>
        <taxon>Ericales</taxon>
        <taxon>Ericaceae</taxon>
        <taxon>Ericoideae</taxon>
        <taxon>Rhodoreae</taxon>
        <taxon>Rhododendron</taxon>
    </lineage>
</organism>
<dbReference type="Proteomes" id="UP000823749">
    <property type="component" value="Chromosome 2"/>
</dbReference>
<dbReference type="Pfam" id="PF23622">
    <property type="entry name" value="LRR_At1g61320_AtMIF1"/>
    <property type="match status" value="1"/>
</dbReference>
<dbReference type="PANTHER" id="PTHR34145:SF68">
    <property type="entry name" value="FBD DOMAIN-CONTAINING PROTEIN"/>
    <property type="match status" value="1"/>
</dbReference>
<keyword evidence="4" id="KW-1185">Reference proteome</keyword>
<feature type="domain" description="At1g61320/AtMIF1 LRR" evidence="2">
    <location>
        <begin position="103"/>
        <end position="404"/>
    </location>
</feature>
<dbReference type="Gene3D" id="1.20.1280.50">
    <property type="match status" value="1"/>
</dbReference>
<dbReference type="AlphaFoldDB" id="A0AAV6LD07"/>
<accession>A0AAV6LD07</accession>
<feature type="domain" description="F-box" evidence="1">
    <location>
        <begin position="37"/>
        <end position="74"/>
    </location>
</feature>
<dbReference type="InterPro" id="IPR036047">
    <property type="entry name" value="F-box-like_dom_sf"/>
</dbReference>
<evidence type="ECO:0000313" key="4">
    <source>
        <dbReference type="Proteomes" id="UP000823749"/>
    </source>
</evidence>
<dbReference type="SUPFAM" id="SSF81383">
    <property type="entry name" value="F-box domain"/>
    <property type="match status" value="1"/>
</dbReference>
<comment type="caution">
    <text evidence="3">The sequence shown here is derived from an EMBL/GenBank/DDBJ whole genome shotgun (WGS) entry which is preliminary data.</text>
</comment>
<proteinExistence type="predicted"/>
<evidence type="ECO:0000313" key="3">
    <source>
        <dbReference type="EMBL" id="KAG5562605.1"/>
    </source>
</evidence>